<dbReference type="Proteomes" id="UP000076660">
    <property type="component" value="Unassembled WGS sequence"/>
</dbReference>
<keyword evidence="1" id="KW-0812">Transmembrane</keyword>
<gene>
    <name evidence="2" type="ORF">AVR91_0200390</name>
</gene>
<keyword evidence="1" id="KW-0472">Membrane</keyword>
<keyword evidence="1" id="KW-1133">Transmembrane helix</keyword>
<comment type="caution">
    <text evidence="2">The sequence shown here is derived from an EMBL/GenBank/DDBJ whole genome shotgun (WGS) entry which is preliminary data.</text>
</comment>
<feature type="transmembrane region" description="Helical" evidence="1">
    <location>
        <begin position="134"/>
        <end position="156"/>
    </location>
</feature>
<evidence type="ECO:0000313" key="3">
    <source>
        <dbReference type="Proteomes" id="UP000076660"/>
    </source>
</evidence>
<feature type="transmembrane region" description="Helical" evidence="1">
    <location>
        <begin position="46"/>
        <end position="64"/>
    </location>
</feature>
<dbReference type="EMBL" id="LQMT02000002">
    <property type="protein sequence ID" value="ONF75013.1"/>
    <property type="molecule type" value="Genomic_DNA"/>
</dbReference>
<dbReference type="OrthoDB" id="3638746at2"/>
<dbReference type="RefSeq" id="WP_063271700.1">
    <property type="nucleotide sequence ID" value="NZ_LQMT02000002.1"/>
</dbReference>
<sequence>MTGNDAKCSEPMPAEAVDDPDLATELLLAEYKALRDEIVKKMDHRTALVVCSVTVSSAVLGFGIDRKSAPLLLVSPLVSLLLGILILFTNSQIGMASDYLRTRFDDPLLAPRHKQIGWHASNMRIAYRFGLQTLNFRIPLALIAGSPVVVSVPIALSNIGSWATTTPILIVVLLLLIVYTVQSFTL</sequence>
<accession>A0A1W2M478</accession>
<proteinExistence type="predicted"/>
<feature type="transmembrane region" description="Helical" evidence="1">
    <location>
        <begin position="162"/>
        <end position="181"/>
    </location>
</feature>
<evidence type="ECO:0000313" key="2">
    <source>
        <dbReference type="EMBL" id="ONF75013.1"/>
    </source>
</evidence>
<organism evidence="2 3">
    <name type="scientific">Amycolatopsis keratiniphila subsp. keratiniphila</name>
    <dbReference type="NCBI Taxonomy" id="227715"/>
    <lineage>
        <taxon>Bacteria</taxon>
        <taxon>Bacillati</taxon>
        <taxon>Actinomycetota</taxon>
        <taxon>Actinomycetes</taxon>
        <taxon>Pseudonocardiales</taxon>
        <taxon>Pseudonocardiaceae</taxon>
        <taxon>Amycolatopsis</taxon>
        <taxon>Amycolatopsis japonica group</taxon>
    </lineage>
</organism>
<feature type="transmembrane region" description="Helical" evidence="1">
    <location>
        <begin position="70"/>
        <end position="88"/>
    </location>
</feature>
<evidence type="ECO:0000256" key="1">
    <source>
        <dbReference type="SAM" id="Phobius"/>
    </source>
</evidence>
<dbReference type="AlphaFoldDB" id="A0A1W2M478"/>
<protein>
    <submittedName>
        <fullName evidence="2">Uncharacterized protein</fullName>
    </submittedName>
</protein>
<reference evidence="2 3" key="1">
    <citation type="submission" date="2016-12" db="EMBL/GenBank/DDBJ databases">
        <title>Amycolatopsis keratiniphila subsp. keratiniphila genome sequencing and assembly.</title>
        <authorList>
            <person name="Mayilraj S."/>
            <person name="Kaur N."/>
        </authorList>
    </citation>
    <scope>NUCLEOTIDE SEQUENCE [LARGE SCALE GENOMIC DNA]</scope>
    <source>
        <strain evidence="2 3">DSM 44409</strain>
    </source>
</reference>
<name>A0A1W2M478_9PSEU</name>